<keyword evidence="1" id="KW-0805">Transcription regulation</keyword>
<proteinExistence type="predicted"/>
<dbReference type="Gene3D" id="1.10.10.60">
    <property type="entry name" value="Homeodomain-like"/>
    <property type="match status" value="1"/>
</dbReference>
<dbReference type="EMBL" id="CP114413">
    <property type="protein sequence ID" value="WAZ26060.1"/>
    <property type="molecule type" value="Genomic_DNA"/>
</dbReference>
<dbReference type="SMART" id="SM00342">
    <property type="entry name" value="HTH_ARAC"/>
    <property type="match status" value="1"/>
</dbReference>
<evidence type="ECO:0000256" key="2">
    <source>
        <dbReference type="ARBA" id="ARBA00023125"/>
    </source>
</evidence>
<dbReference type="PRINTS" id="PR00032">
    <property type="entry name" value="HTHARAC"/>
</dbReference>
<evidence type="ECO:0000256" key="1">
    <source>
        <dbReference type="ARBA" id="ARBA00023015"/>
    </source>
</evidence>
<dbReference type="PROSITE" id="PS00041">
    <property type="entry name" value="HTH_ARAC_FAMILY_1"/>
    <property type="match status" value="1"/>
</dbReference>
<dbReference type="Pfam" id="PF12833">
    <property type="entry name" value="HTH_18"/>
    <property type="match status" value="1"/>
</dbReference>
<dbReference type="Pfam" id="PF14525">
    <property type="entry name" value="AraC_binding_2"/>
    <property type="match status" value="1"/>
</dbReference>
<dbReference type="PROSITE" id="PS01124">
    <property type="entry name" value="HTH_ARAC_FAMILY_2"/>
    <property type="match status" value="1"/>
</dbReference>
<protein>
    <submittedName>
        <fullName evidence="5">Helix-turn-helix domain-containing protein</fullName>
    </submittedName>
</protein>
<dbReference type="PANTHER" id="PTHR46796">
    <property type="entry name" value="HTH-TYPE TRANSCRIPTIONAL ACTIVATOR RHAS-RELATED"/>
    <property type="match status" value="1"/>
</dbReference>
<evidence type="ECO:0000313" key="5">
    <source>
        <dbReference type="EMBL" id="WAZ26060.1"/>
    </source>
</evidence>
<feature type="domain" description="HTH araC/xylS-type" evidence="4">
    <location>
        <begin position="164"/>
        <end position="265"/>
    </location>
</feature>
<gene>
    <name evidence="5" type="ORF">STRCI_007604</name>
</gene>
<dbReference type="InterPro" id="IPR018060">
    <property type="entry name" value="HTH_AraC"/>
</dbReference>
<accession>A0ABY7KR45</accession>
<keyword evidence="6" id="KW-1185">Reference proteome</keyword>
<dbReference type="InterPro" id="IPR050204">
    <property type="entry name" value="AraC_XylS_family_regulators"/>
</dbReference>
<name>A0ABY7KR45_9ACTN</name>
<evidence type="ECO:0000313" key="6">
    <source>
        <dbReference type="Proteomes" id="UP001164439"/>
    </source>
</evidence>
<dbReference type="InterPro" id="IPR035418">
    <property type="entry name" value="AraC-bd_2"/>
</dbReference>
<evidence type="ECO:0000256" key="3">
    <source>
        <dbReference type="ARBA" id="ARBA00023163"/>
    </source>
</evidence>
<organism evidence="5 6">
    <name type="scientific">Streptomyces cinnabarinus</name>
    <dbReference type="NCBI Taxonomy" id="67287"/>
    <lineage>
        <taxon>Bacteria</taxon>
        <taxon>Bacillati</taxon>
        <taxon>Actinomycetota</taxon>
        <taxon>Actinomycetes</taxon>
        <taxon>Kitasatosporales</taxon>
        <taxon>Streptomycetaceae</taxon>
        <taxon>Streptomyces</taxon>
    </lineage>
</organism>
<dbReference type="PANTHER" id="PTHR46796:SF6">
    <property type="entry name" value="ARAC SUBFAMILY"/>
    <property type="match status" value="1"/>
</dbReference>
<keyword evidence="3" id="KW-0804">Transcription</keyword>
<dbReference type="SUPFAM" id="SSF46689">
    <property type="entry name" value="Homeodomain-like"/>
    <property type="match status" value="1"/>
</dbReference>
<dbReference type="InterPro" id="IPR020449">
    <property type="entry name" value="Tscrpt_reg_AraC-type_HTH"/>
</dbReference>
<evidence type="ECO:0000259" key="4">
    <source>
        <dbReference type="PROSITE" id="PS01124"/>
    </source>
</evidence>
<sequence>MSPTDRHRTVGFLEVSTLHGAARTLTHTPDAQHLVLGLHTTGHSTLVRGATPEACRPGDLFVCEDPFTLHESEDFTLHLVRLPRRALALSERRTRALTSRPPSAEGPVAPLLGAVVRELTGARAERAGLQLASSAAELVVLLAAAEDLDPGPQDGGRDREELVRRVRAHVDAHLWDRGLTPASVAAAQHISIRYLHRLFEGQDSTIGRWIQHRRLEEARRELARPGRGDLTVSAVARRWGFASATHFSRSFRAAYGMSPSDWRDGRIRPSR</sequence>
<dbReference type="RefSeq" id="WP_269663545.1">
    <property type="nucleotide sequence ID" value="NZ_CP114413.1"/>
</dbReference>
<reference evidence="5" key="1">
    <citation type="submission" date="2022-12" db="EMBL/GenBank/DDBJ databases">
        <authorList>
            <person name="Ruckert C."/>
            <person name="Busche T."/>
            <person name="Kalinowski J."/>
            <person name="Wittmann C."/>
        </authorList>
    </citation>
    <scope>NUCLEOTIDE SEQUENCE</scope>
    <source>
        <strain evidence="5">DSM 40467</strain>
    </source>
</reference>
<dbReference type="Proteomes" id="UP001164439">
    <property type="component" value="Chromosome"/>
</dbReference>
<dbReference type="InterPro" id="IPR009057">
    <property type="entry name" value="Homeodomain-like_sf"/>
</dbReference>
<keyword evidence="2" id="KW-0238">DNA-binding</keyword>
<dbReference type="InterPro" id="IPR018062">
    <property type="entry name" value="HTH_AraC-typ_CS"/>
</dbReference>